<evidence type="ECO:0000313" key="3">
    <source>
        <dbReference type="Proteomes" id="UP000663828"/>
    </source>
</evidence>
<keyword evidence="3" id="KW-1185">Reference proteome</keyword>
<dbReference type="SUPFAM" id="SSF48452">
    <property type="entry name" value="TPR-like"/>
    <property type="match status" value="1"/>
</dbReference>
<evidence type="ECO:0000313" key="2">
    <source>
        <dbReference type="EMBL" id="CAF1562832.1"/>
    </source>
</evidence>
<dbReference type="EMBL" id="CAJNOR010005446">
    <property type="protein sequence ID" value="CAF1562832.1"/>
    <property type="molecule type" value="Genomic_DNA"/>
</dbReference>
<accession>A0A815XX16</accession>
<dbReference type="Proteomes" id="UP000663852">
    <property type="component" value="Unassembled WGS sequence"/>
</dbReference>
<reference evidence="2" key="1">
    <citation type="submission" date="2021-02" db="EMBL/GenBank/DDBJ databases">
        <authorList>
            <person name="Nowell W R."/>
        </authorList>
    </citation>
    <scope>NUCLEOTIDE SEQUENCE</scope>
</reference>
<sequence>MVLHSIRDILRLEGKLDESYEFHEKALEIRRKFYSSDHTAITDSLNNLYSFLVDQGEHGNISSNEERIRSIYKDSYPPMHYEVAEGYLRGTPKYDKATDCYQQSLRMLEEFYPPYIPTNSVELLATYSSVNSYFNCGILCNQNPQCRTFVYDTPMCELFEGAVTTGSIVSSPSTTRLVGAVNYNGINVSSAYNKSCSYCYPDRYLVCTNGTCQCPPGTYYDNQGNCINQIYVNSTTTCQANNWCNQQLNLTCQCGQCQCPFQQFWKNKTCVPQLLAGKPCTTSSECRNDLNLVCSRKNKTCIPMTVVTIPVITGTLPSVFSYVDESLNTSGVEWWRGFDGDIYTYWNRLGSYNVLDYLFLTFNDTYLLNSLQLTVYGDQTHDPKTISVYTDENGTCFGQAFSFPNVSSFTTFPVKNFNNSTRPIATNHVLISIERWSTFQTYLFELTFFGGLY</sequence>
<dbReference type="AlphaFoldDB" id="A0A815XX16"/>
<proteinExistence type="predicted"/>
<dbReference type="EMBL" id="CAJNOJ010000506">
    <property type="protein sequence ID" value="CAF1470960.1"/>
    <property type="molecule type" value="Genomic_DNA"/>
</dbReference>
<evidence type="ECO:0000313" key="1">
    <source>
        <dbReference type="EMBL" id="CAF1470960.1"/>
    </source>
</evidence>
<dbReference type="OrthoDB" id="626167at2759"/>
<protein>
    <submittedName>
        <fullName evidence="2">Uncharacterized protein</fullName>
    </submittedName>
</protein>
<dbReference type="InterPro" id="IPR011990">
    <property type="entry name" value="TPR-like_helical_dom_sf"/>
</dbReference>
<comment type="caution">
    <text evidence="2">The sequence shown here is derived from an EMBL/GenBank/DDBJ whole genome shotgun (WGS) entry which is preliminary data.</text>
</comment>
<gene>
    <name evidence="1" type="ORF">EDS130_LOCUS40789</name>
    <name evidence="2" type="ORF">XAT740_LOCUS43772</name>
</gene>
<dbReference type="Proteomes" id="UP000663828">
    <property type="component" value="Unassembled WGS sequence"/>
</dbReference>
<name>A0A815XX16_ADIRI</name>
<organism evidence="2 3">
    <name type="scientific">Adineta ricciae</name>
    <name type="common">Rotifer</name>
    <dbReference type="NCBI Taxonomy" id="249248"/>
    <lineage>
        <taxon>Eukaryota</taxon>
        <taxon>Metazoa</taxon>
        <taxon>Spiralia</taxon>
        <taxon>Gnathifera</taxon>
        <taxon>Rotifera</taxon>
        <taxon>Eurotatoria</taxon>
        <taxon>Bdelloidea</taxon>
        <taxon>Adinetida</taxon>
        <taxon>Adinetidae</taxon>
        <taxon>Adineta</taxon>
    </lineage>
</organism>
<dbReference type="Gene3D" id="1.25.40.10">
    <property type="entry name" value="Tetratricopeptide repeat domain"/>
    <property type="match status" value="1"/>
</dbReference>